<dbReference type="GO" id="GO:0005829">
    <property type="term" value="C:cytosol"/>
    <property type="evidence" value="ECO:0007669"/>
    <property type="project" value="TreeGrafter"/>
</dbReference>
<sequence>MNILWDFDGTLFDTYPAYTNIIYKVLGEKVDKAGIYKELKVSFSHAMEYFNISEQQRNEIKLMNKGIAADEVKPFTGVEEILKTAEINVIMTHKSYDGVVNFLRHYGWERYFAEIVTLENGFPRKPAVNAYQYLHTKYSIDLAIGDRELDLIPAKELGIQTCIFQNQCEFADFHLSDFADFFKVYPMKA</sequence>
<dbReference type="SFLD" id="SFLDG01129">
    <property type="entry name" value="C1.5:_HAD__Beta-PGM__Phosphata"/>
    <property type="match status" value="1"/>
</dbReference>
<dbReference type="RefSeq" id="WP_047942653.1">
    <property type="nucleotide sequence ID" value="NZ_JARTLH010000005.1"/>
</dbReference>
<dbReference type="Pfam" id="PF13419">
    <property type="entry name" value="HAD_2"/>
    <property type="match status" value="1"/>
</dbReference>
<dbReference type="Gene3D" id="1.10.150.240">
    <property type="entry name" value="Putative phosphatase, domain 2"/>
    <property type="match status" value="1"/>
</dbReference>
<accession>A0A0J1IJA9</accession>
<dbReference type="InterPro" id="IPR041492">
    <property type="entry name" value="HAD_2"/>
</dbReference>
<dbReference type="EMBL" id="LDPH01000011">
    <property type="protein sequence ID" value="KLV26039.1"/>
    <property type="molecule type" value="Genomic_DNA"/>
</dbReference>
<dbReference type="SFLD" id="SFLDS00003">
    <property type="entry name" value="Haloacid_Dehalogenase"/>
    <property type="match status" value="1"/>
</dbReference>
<dbReference type="GO" id="GO:0006281">
    <property type="term" value="P:DNA repair"/>
    <property type="evidence" value="ECO:0007669"/>
    <property type="project" value="TreeGrafter"/>
</dbReference>
<keyword evidence="4" id="KW-1185">Reference proteome</keyword>
<dbReference type="InterPro" id="IPR050155">
    <property type="entry name" value="HAD-like_hydrolase_sf"/>
</dbReference>
<dbReference type="PANTHER" id="PTHR43434">
    <property type="entry name" value="PHOSPHOGLYCOLATE PHOSPHATASE"/>
    <property type="match status" value="1"/>
</dbReference>
<dbReference type="Gene3D" id="3.40.50.1000">
    <property type="entry name" value="HAD superfamily/HAD-like"/>
    <property type="match status" value="1"/>
</dbReference>
<evidence type="ECO:0000313" key="4">
    <source>
        <dbReference type="Proteomes" id="UP000036045"/>
    </source>
</evidence>
<dbReference type="InterPro" id="IPR023198">
    <property type="entry name" value="PGP-like_dom2"/>
</dbReference>
<reference evidence="3 4" key="1">
    <citation type="submission" date="2015-05" db="EMBL/GenBank/DDBJ databases">
        <title>Whole genome sequence and identification of bacterial endophytes from Costus igneus.</title>
        <authorList>
            <person name="Lee Y.P."/>
            <person name="Gan H.M."/>
            <person name="Eng W."/>
            <person name="Wheatley M.S."/>
            <person name="Caraballo A."/>
            <person name="Polter S."/>
            <person name="Savka M.A."/>
            <person name="Hudson A.O."/>
        </authorList>
    </citation>
    <scope>NUCLEOTIDE SEQUENCE [LARGE SCALE GENOMIC DNA]</scope>
    <source>
        <strain evidence="3 4">RIT379</strain>
    </source>
</reference>
<dbReference type="InterPro" id="IPR023214">
    <property type="entry name" value="HAD_sf"/>
</dbReference>
<evidence type="ECO:0000313" key="3">
    <source>
        <dbReference type="EMBL" id="KLV26039.1"/>
    </source>
</evidence>
<dbReference type="AlphaFoldDB" id="A0A0J1IJA9"/>
<name>A0A0J1IJA9_NIACI</name>
<organism evidence="3 4">
    <name type="scientific">Niallia circulans</name>
    <name type="common">Bacillus circulans</name>
    <dbReference type="NCBI Taxonomy" id="1397"/>
    <lineage>
        <taxon>Bacteria</taxon>
        <taxon>Bacillati</taxon>
        <taxon>Bacillota</taxon>
        <taxon>Bacilli</taxon>
        <taxon>Bacillales</taxon>
        <taxon>Bacillaceae</taxon>
        <taxon>Niallia</taxon>
    </lineage>
</organism>
<keyword evidence="2" id="KW-0460">Magnesium</keyword>
<comment type="caution">
    <text evidence="3">The sequence shown here is derived from an EMBL/GenBank/DDBJ whole genome shotgun (WGS) entry which is preliminary data.</text>
</comment>
<dbReference type="OrthoDB" id="9807630at2"/>
<dbReference type="Proteomes" id="UP000036045">
    <property type="component" value="Unassembled WGS sequence"/>
</dbReference>
<keyword evidence="1" id="KW-0378">Hydrolase</keyword>
<evidence type="ECO:0000256" key="1">
    <source>
        <dbReference type="ARBA" id="ARBA00022801"/>
    </source>
</evidence>
<gene>
    <name evidence="3" type="ORF">ABW02_13250</name>
</gene>
<evidence type="ECO:0000256" key="2">
    <source>
        <dbReference type="ARBA" id="ARBA00022842"/>
    </source>
</evidence>
<dbReference type="SUPFAM" id="SSF56784">
    <property type="entry name" value="HAD-like"/>
    <property type="match status" value="1"/>
</dbReference>
<dbReference type="GO" id="GO:0008967">
    <property type="term" value="F:phosphoglycolate phosphatase activity"/>
    <property type="evidence" value="ECO:0007669"/>
    <property type="project" value="TreeGrafter"/>
</dbReference>
<dbReference type="InterPro" id="IPR036412">
    <property type="entry name" value="HAD-like_sf"/>
</dbReference>
<proteinExistence type="predicted"/>
<dbReference type="PANTHER" id="PTHR43434:SF25">
    <property type="entry name" value="PHOSPHOGLYCOLATE PHOSPHATASE"/>
    <property type="match status" value="1"/>
</dbReference>
<protein>
    <submittedName>
        <fullName evidence="3">Phosphoglycolate phosphatase</fullName>
    </submittedName>
</protein>
<dbReference type="PATRIC" id="fig|1397.4.peg.774"/>